<dbReference type="PROSITE" id="PS50005">
    <property type="entry name" value="TPR"/>
    <property type="match status" value="2"/>
</dbReference>
<dbReference type="SMART" id="SM00028">
    <property type="entry name" value="TPR"/>
    <property type="match status" value="5"/>
</dbReference>
<dbReference type="InterPro" id="IPR019734">
    <property type="entry name" value="TPR_rpt"/>
</dbReference>
<dbReference type="EMBL" id="BARS01020987">
    <property type="protein sequence ID" value="GAG13104.1"/>
    <property type="molecule type" value="Genomic_DNA"/>
</dbReference>
<dbReference type="Pfam" id="PF13181">
    <property type="entry name" value="TPR_8"/>
    <property type="match status" value="1"/>
</dbReference>
<feature type="non-terminal residue" evidence="1">
    <location>
        <position position="272"/>
    </location>
</feature>
<proteinExistence type="predicted"/>
<dbReference type="Gene3D" id="1.25.40.10">
    <property type="entry name" value="Tetratricopeptide repeat domain"/>
    <property type="match status" value="2"/>
</dbReference>
<reference evidence="1" key="1">
    <citation type="journal article" date="2014" name="Front. Microbiol.">
        <title>High frequency of phylogenetically diverse reductive dehalogenase-homologous genes in deep subseafloor sedimentary metagenomes.</title>
        <authorList>
            <person name="Kawai M."/>
            <person name="Futagami T."/>
            <person name="Toyoda A."/>
            <person name="Takaki Y."/>
            <person name="Nishi S."/>
            <person name="Hori S."/>
            <person name="Arai W."/>
            <person name="Tsubouchi T."/>
            <person name="Morono Y."/>
            <person name="Uchiyama I."/>
            <person name="Ito T."/>
            <person name="Fujiyama A."/>
            <person name="Inagaki F."/>
            <person name="Takami H."/>
        </authorList>
    </citation>
    <scope>NUCLEOTIDE SEQUENCE</scope>
    <source>
        <strain evidence="1">Expedition CK06-06</strain>
    </source>
</reference>
<feature type="non-terminal residue" evidence="1">
    <location>
        <position position="1"/>
    </location>
</feature>
<name>X0V4K9_9ZZZZ</name>
<sequence length="272" mass="31369">TNLGGVYYNLEEWDRSLEQHKIHFQDKPVNYIVYFNLIEVYMVKGMYDIARQVMMSALNDYPDLPGLYNQSTLIYASQGEYDSALDEVEKAISLSRDIGPFAFKGDIFILKENFNEAESAYKKFKGNIATAVGFAKLYLLQGKLEELKTMLERGQALQTPLAHLYLKTGEFDKALREFDKRIDNAVKNESVTEQIFMLYLKGKAYLGKKSIPDAEKTADELRELIKDSLFKKLIRLHHHLMGMIELEGENYPKAIDYFKKAISLLPYTRDKG</sequence>
<dbReference type="InterPro" id="IPR011990">
    <property type="entry name" value="TPR-like_helical_dom_sf"/>
</dbReference>
<evidence type="ECO:0000313" key="1">
    <source>
        <dbReference type="EMBL" id="GAG13104.1"/>
    </source>
</evidence>
<comment type="caution">
    <text evidence="1">The sequence shown here is derived from an EMBL/GenBank/DDBJ whole genome shotgun (WGS) entry which is preliminary data.</text>
</comment>
<organism evidence="1">
    <name type="scientific">marine sediment metagenome</name>
    <dbReference type="NCBI Taxonomy" id="412755"/>
    <lineage>
        <taxon>unclassified sequences</taxon>
        <taxon>metagenomes</taxon>
        <taxon>ecological metagenomes</taxon>
    </lineage>
</organism>
<evidence type="ECO:0008006" key="2">
    <source>
        <dbReference type="Google" id="ProtNLM"/>
    </source>
</evidence>
<dbReference type="SUPFAM" id="SSF48452">
    <property type="entry name" value="TPR-like"/>
    <property type="match status" value="2"/>
</dbReference>
<accession>X0V4K9</accession>
<dbReference type="AlphaFoldDB" id="X0V4K9"/>
<protein>
    <recommendedName>
        <fullName evidence="2">MalT-like TPR region domain-containing protein</fullName>
    </recommendedName>
</protein>
<gene>
    <name evidence="1" type="ORF">S01H1_33780</name>
</gene>